<comment type="catalytic activity">
    <reaction evidence="10">
        <text>adenosine + phosphate = alpha-D-ribose 1-phosphate + adenine</text>
        <dbReference type="Rhea" id="RHEA:27642"/>
        <dbReference type="ChEBI" id="CHEBI:16335"/>
        <dbReference type="ChEBI" id="CHEBI:16708"/>
        <dbReference type="ChEBI" id="CHEBI:43474"/>
        <dbReference type="ChEBI" id="CHEBI:57720"/>
        <dbReference type="EC" id="2.4.2.1"/>
    </reaction>
    <physiologicalReaction direction="left-to-right" evidence="10">
        <dbReference type="Rhea" id="RHEA:27643"/>
    </physiologicalReaction>
</comment>
<evidence type="ECO:0000256" key="7">
    <source>
        <dbReference type="ARBA" id="ARBA00022833"/>
    </source>
</evidence>
<dbReference type="InterPro" id="IPR003730">
    <property type="entry name" value="Cu_polyphenol_OxRdtase"/>
</dbReference>
<comment type="catalytic activity">
    <reaction evidence="9">
        <text>adenosine + H2O + H(+) = inosine + NH4(+)</text>
        <dbReference type="Rhea" id="RHEA:24408"/>
        <dbReference type="ChEBI" id="CHEBI:15377"/>
        <dbReference type="ChEBI" id="CHEBI:15378"/>
        <dbReference type="ChEBI" id="CHEBI:16335"/>
        <dbReference type="ChEBI" id="CHEBI:17596"/>
        <dbReference type="ChEBI" id="CHEBI:28938"/>
        <dbReference type="EC" id="3.5.4.4"/>
    </reaction>
    <physiologicalReaction direction="left-to-right" evidence="9">
        <dbReference type="Rhea" id="RHEA:24409"/>
    </physiologicalReaction>
</comment>
<dbReference type="Gene3D" id="3.60.140.10">
    <property type="entry name" value="CNF1/YfiH-like putative cysteine hydrolases"/>
    <property type="match status" value="1"/>
</dbReference>
<evidence type="ECO:0000256" key="2">
    <source>
        <dbReference type="ARBA" id="ARBA00003215"/>
    </source>
</evidence>
<evidence type="ECO:0000313" key="14">
    <source>
        <dbReference type="Proteomes" id="UP000487882"/>
    </source>
</evidence>
<evidence type="ECO:0000256" key="1">
    <source>
        <dbReference type="ARBA" id="ARBA00000553"/>
    </source>
</evidence>
<evidence type="ECO:0000256" key="9">
    <source>
        <dbReference type="ARBA" id="ARBA00047989"/>
    </source>
</evidence>
<dbReference type="PANTHER" id="PTHR30616">
    <property type="entry name" value="UNCHARACTERIZED PROTEIN YFIH"/>
    <property type="match status" value="1"/>
</dbReference>
<dbReference type="PANTHER" id="PTHR30616:SF2">
    <property type="entry name" value="PURINE NUCLEOSIDE PHOSPHORYLASE LACC1"/>
    <property type="match status" value="1"/>
</dbReference>
<gene>
    <name evidence="13" type="ORF">GSD1FS_0954</name>
</gene>
<dbReference type="AlphaFoldDB" id="A0A7K1J4Z7"/>
<dbReference type="Pfam" id="PF02578">
    <property type="entry name" value="Cu-oxidase_4"/>
    <property type="match status" value="1"/>
</dbReference>
<evidence type="ECO:0000256" key="3">
    <source>
        <dbReference type="ARBA" id="ARBA00007353"/>
    </source>
</evidence>
<feature type="region of interest" description="Disordered" evidence="12">
    <location>
        <begin position="191"/>
        <end position="210"/>
    </location>
</feature>
<proteinExistence type="inferred from homology"/>
<evidence type="ECO:0000256" key="5">
    <source>
        <dbReference type="ARBA" id="ARBA00022723"/>
    </source>
</evidence>
<evidence type="ECO:0000256" key="10">
    <source>
        <dbReference type="ARBA" id="ARBA00048968"/>
    </source>
</evidence>
<dbReference type="GO" id="GO:0005507">
    <property type="term" value="F:copper ion binding"/>
    <property type="evidence" value="ECO:0007669"/>
    <property type="project" value="TreeGrafter"/>
</dbReference>
<dbReference type="EMBL" id="WNLP01000003">
    <property type="protein sequence ID" value="MUH59619.1"/>
    <property type="molecule type" value="Genomic_DNA"/>
</dbReference>
<comment type="caution">
    <text evidence="13">The sequence shown here is derived from an EMBL/GenBank/DDBJ whole genome shotgun (WGS) entry which is preliminary data.</text>
</comment>
<feature type="region of interest" description="Disordered" evidence="12">
    <location>
        <begin position="1"/>
        <end position="44"/>
    </location>
</feature>
<sequence>MSESEQKNTSPTNDGADTGAQHADNSNAQQANTNAEQQNAQQHKVQINLDDLLHAVQAHGQKTVQEEDKLAREGVHDAEGKEYDDAILNSSAIEPTDDEGNPIPVTIPIVLAPGINVVYTTRLGGVSAEEWAHFNLGGKSGDDPEHVERNREALANELHVKLSLINQVHSGKSIDIDELYAENKPFGFDASGSHNAKQAEAKRNGEPVVDDVESEDLDVQVIEGDAQVTTKQGIAIGVFAADCLPVLLADPKAGVIAAAHCGRKGLQRNVIAATVDMMVKKGASKENIVATLGPAICGDCYEVGDQIADEFDAQFPGTFTLTRFGGPGIDINKAALMELKQAGVKEDHIFSSQPRVNAATQYLDQDAELAELCREDNEGDPALEERIKGIRHSMCTLENPLWFSHRRAQLAHKKHEGRMLALIVRQ</sequence>
<protein>
    <submittedName>
        <fullName evidence="13">Multicopper polyphenol oxidase</fullName>
    </submittedName>
</protein>
<accession>A0A7K1J4Z7</accession>
<comment type="catalytic activity">
    <reaction evidence="11">
        <text>S-methyl-5'-thioadenosine + phosphate = 5-(methylsulfanyl)-alpha-D-ribose 1-phosphate + adenine</text>
        <dbReference type="Rhea" id="RHEA:11852"/>
        <dbReference type="ChEBI" id="CHEBI:16708"/>
        <dbReference type="ChEBI" id="CHEBI:17509"/>
        <dbReference type="ChEBI" id="CHEBI:43474"/>
        <dbReference type="ChEBI" id="CHEBI:58533"/>
        <dbReference type="EC" id="2.4.2.28"/>
    </reaction>
    <physiologicalReaction direction="left-to-right" evidence="11">
        <dbReference type="Rhea" id="RHEA:11853"/>
    </physiologicalReaction>
</comment>
<organism evidence="13 14">
    <name type="scientific">Bifidobacterium canis</name>
    <dbReference type="NCBI Taxonomy" id="2610880"/>
    <lineage>
        <taxon>Bacteria</taxon>
        <taxon>Bacillati</taxon>
        <taxon>Actinomycetota</taxon>
        <taxon>Actinomycetes</taxon>
        <taxon>Bifidobacteriales</taxon>
        <taxon>Bifidobacteriaceae</taxon>
        <taxon>Bifidobacterium</taxon>
    </lineage>
</organism>
<reference evidence="13 14" key="1">
    <citation type="submission" date="2019-09" db="EMBL/GenBank/DDBJ databases">
        <title>Bifidobacterium canis sp. nov., isolated from the digestive tract of German Shepherd dog puppy.</title>
        <authorList>
            <person name="Bunesova V."/>
        </authorList>
    </citation>
    <scope>NUCLEOTIDE SEQUENCE [LARGE SCALE GENOMIC DNA]</scope>
    <source>
        <strain evidence="13 14">GSD1FS</strain>
    </source>
</reference>
<evidence type="ECO:0000256" key="11">
    <source>
        <dbReference type="ARBA" id="ARBA00049893"/>
    </source>
</evidence>
<dbReference type="InterPro" id="IPR011324">
    <property type="entry name" value="Cytotoxic_necrot_fac-like_cat"/>
</dbReference>
<keyword evidence="5" id="KW-0479">Metal-binding</keyword>
<evidence type="ECO:0000256" key="6">
    <source>
        <dbReference type="ARBA" id="ARBA00022801"/>
    </source>
</evidence>
<comment type="catalytic activity">
    <reaction evidence="1">
        <text>inosine + phosphate = alpha-D-ribose 1-phosphate + hypoxanthine</text>
        <dbReference type="Rhea" id="RHEA:27646"/>
        <dbReference type="ChEBI" id="CHEBI:17368"/>
        <dbReference type="ChEBI" id="CHEBI:17596"/>
        <dbReference type="ChEBI" id="CHEBI:43474"/>
        <dbReference type="ChEBI" id="CHEBI:57720"/>
        <dbReference type="EC" id="2.4.2.1"/>
    </reaction>
    <physiologicalReaction direction="left-to-right" evidence="1">
        <dbReference type="Rhea" id="RHEA:27647"/>
    </physiologicalReaction>
</comment>
<keyword evidence="7" id="KW-0862">Zinc</keyword>
<dbReference type="InterPro" id="IPR038371">
    <property type="entry name" value="Cu_polyphenol_OxRdtase_sf"/>
</dbReference>
<evidence type="ECO:0000256" key="4">
    <source>
        <dbReference type="ARBA" id="ARBA00022679"/>
    </source>
</evidence>
<dbReference type="SUPFAM" id="SSF64438">
    <property type="entry name" value="CNF1/YfiH-like putative cysteine hydrolases"/>
    <property type="match status" value="1"/>
</dbReference>
<keyword evidence="6" id="KW-0378">Hydrolase</keyword>
<keyword evidence="4" id="KW-0808">Transferase</keyword>
<dbReference type="CDD" id="cd16833">
    <property type="entry name" value="YfiH"/>
    <property type="match status" value="1"/>
</dbReference>
<evidence type="ECO:0000256" key="12">
    <source>
        <dbReference type="SAM" id="MobiDB-lite"/>
    </source>
</evidence>
<feature type="compositionally biased region" description="Low complexity" evidence="12">
    <location>
        <begin position="23"/>
        <end position="42"/>
    </location>
</feature>
<keyword evidence="8" id="KW-0186">Copper</keyword>
<comment type="function">
    <text evidence="2">Purine nucleoside enzyme that catalyzes the phosphorolysis of adenosine and inosine nucleosides, yielding D-ribose 1-phosphate and the respective free bases, adenine and hypoxanthine. Also catalyzes the phosphorolysis of S-methyl-5'-thioadenosine into adenine and S-methyl-5-thio-alpha-D-ribose 1-phosphate. Also has adenosine deaminase activity.</text>
</comment>
<evidence type="ECO:0000313" key="13">
    <source>
        <dbReference type="EMBL" id="MUH59619.1"/>
    </source>
</evidence>
<name>A0A7K1J4Z7_9BIFI</name>
<dbReference type="GO" id="GO:0017061">
    <property type="term" value="F:S-methyl-5-thioadenosine phosphorylase activity"/>
    <property type="evidence" value="ECO:0007669"/>
    <property type="project" value="UniProtKB-EC"/>
</dbReference>
<evidence type="ECO:0000256" key="8">
    <source>
        <dbReference type="ARBA" id="ARBA00023008"/>
    </source>
</evidence>
<dbReference type="Proteomes" id="UP000487882">
    <property type="component" value="Unassembled WGS sequence"/>
</dbReference>
<keyword evidence="14" id="KW-1185">Reference proteome</keyword>
<comment type="similarity">
    <text evidence="3">Belongs to the purine nucleoside phosphorylase YfiH/LACC1 family.</text>
</comment>
<dbReference type="GO" id="GO:0016787">
    <property type="term" value="F:hydrolase activity"/>
    <property type="evidence" value="ECO:0007669"/>
    <property type="project" value="UniProtKB-KW"/>
</dbReference>